<evidence type="ECO:0000256" key="1">
    <source>
        <dbReference type="ARBA" id="ARBA00022737"/>
    </source>
</evidence>
<dbReference type="InterPro" id="IPR036770">
    <property type="entry name" value="Ankyrin_rpt-contain_sf"/>
</dbReference>
<dbReference type="Gene3D" id="1.25.40.20">
    <property type="entry name" value="Ankyrin repeat-containing domain"/>
    <property type="match status" value="2"/>
</dbReference>
<dbReference type="OrthoDB" id="341259at2759"/>
<evidence type="ECO:0000313" key="5">
    <source>
        <dbReference type="Proteomes" id="UP000037505"/>
    </source>
</evidence>
<feature type="repeat" description="ANK" evidence="3">
    <location>
        <begin position="131"/>
        <end position="161"/>
    </location>
</feature>
<comment type="caution">
    <text evidence="4">The sequence shown here is derived from an EMBL/GenBank/DDBJ whole genome shotgun (WGS) entry which is preliminary data.</text>
</comment>
<reference evidence="4 5" key="1">
    <citation type="submission" date="2014-06" db="EMBL/GenBank/DDBJ databases">
        <title>The Genome of the Aflatoxigenic Filamentous Fungus Aspergillus nomius.</title>
        <authorList>
            <person name="Moore M.G."/>
            <person name="Shannon B.M."/>
            <person name="Brian M.M."/>
        </authorList>
    </citation>
    <scope>NUCLEOTIDE SEQUENCE [LARGE SCALE GENOMIC DNA]</scope>
    <source>
        <strain evidence="4 5">NRRL 13137</strain>
    </source>
</reference>
<dbReference type="PANTHER" id="PTHR24189:SF50">
    <property type="entry name" value="ANKYRIN REPEAT AND SOCS BOX PROTEIN 2"/>
    <property type="match status" value="1"/>
</dbReference>
<sequence length="275" mass="29027">MATEYDSFVEAFHISCEAGDLLKAKEALASGRLTPEDLEEGLALATGEAHSDLVAVLFDAGAPVSNLTVAALPGTSGVKQHPSVVRQYLDHGLDANGSYSNGIPILALMMDPTCAQELLSRGADPNRSDPQGVTPLTLAINSTREEDTSLIDLLLASGAKLKPDLLFVATAPRVPQGEFMTRFLLAKGLNPNTMSIKYGNPIHRAIHSARPNIVKVLLDAGADSTGQSAHPQYRGGSPLQIAKCIRSPELQKTMLALLRSRGIDIDGGAGPVETE</sequence>
<dbReference type="InterPro" id="IPR050745">
    <property type="entry name" value="Multifunctional_regulatory"/>
</dbReference>
<dbReference type="GeneID" id="26802231"/>
<gene>
    <name evidence="4" type="ORF">ANOM_000427</name>
</gene>
<dbReference type="AlphaFoldDB" id="A0A0L1JHY1"/>
<dbReference type="SMART" id="SM00248">
    <property type="entry name" value="ANK"/>
    <property type="match status" value="4"/>
</dbReference>
<dbReference type="RefSeq" id="XP_015412308.1">
    <property type="nucleotide sequence ID" value="XM_015545685.1"/>
</dbReference>
<evidence type="ECO:0000313" key="4">
    <source>
        <dbReference type="EMBL" id="KNG91385.1"/>
    </source>
</evidence>
<feature type="repeat" description="ANK" evidence="3">
    <location>
        <begin position="197"/>
        <end position="229"/>
    </location>
</feature>
<evidence type="ECO:0000256" key="2">
    <source>
        <dbReference type="ARBA" id="ARBA00023043"/>
    </source>
</evidence>
<organism evidence="4 5">
    <name type="scientific">Aspergillus nomiae NRRL (strain ATCC 15546 / NRRL 13137 / CBS 260.88 / M93)</name>
    <dbReference type="NCBI Taxonomy" id="1509407"/>
    <lineage>
        <taxon>Eukaryota</taxon>
        <taxon>Fungi</taxon>
        <taxon>Dikarya</taxon>
        <taxon>Ascomycota</taxon>
        <taxon>Pezizomycotina</taxon>
        <taxon>Eurotiomycetes</taxon>
        <taxon>Eurotiomycetidae</taxon>
        <taxon>Eurotiales</taxon>
        <taxon>Aspergillaceae</taxon>
        <taxon>Aspergillus</taxon>
        <taxon>Aspergillus subgen. Circumdati</taxon>
    </lineage>
</organism>
<protein>
    <submittedName>
        <fullName evidence="4">Uncharacterized protein</fullName>
    </submittedName>
</protein>
<accession>A0A0L1JHY1</accession>
<dbReference type="PROSITE" id="PS50088">
    <property type="entry name" value="ANK_REPEAT"/>
    <property type="match status" value="2"/>
</dbReference>
<keyword evidence="5" id="KW-1185">Reference proteome</keyword>
<evidence type="ECO:0000256" key="3">
    <source>
        <dbReference type="PROSITE-ProRule" id="PRU00023"/>
    </source>
</evidence>
<keyword evidence="1" id="KW-0677">Repeat</keyword>
<dbReference type="STRING" id="1509407.A0A0L1JHY1"/>
<dbReference type="EMBL" id="JNOM01000003">
    <property type="protein sequence ID" value="KNG91385.1"/>
    <property type="molecule type" value="Genomic_DNA"/>
</dbReference>
<dbReference type="PANTHER" id="PTHR24189">
    <property type="entry name" value="MYOTROPHIN"/>
    <property type="match status" value="1"/>
</dbReference>
<keyword evidence="2 3" id="KW-0040">ANK repeat</keyword>
<dbReference type="InterPro" id="IPR002110">
    <property type="entry name" value="Ankyrin_rpt"/>
</dbReference>
<name>A0A0L1JHY1_ASPN3</name>
<proteinExistence type="predicted"/>
<dbReference type="Proteomes" id="UP000037505">
    <property type="component" value="Unassembled WGS sequence"/>
</dbReference>
<dbReference type="SUPFAM" id="SSF48403">
    <property type="entry name" value="Ankyrin repeat"/>
    <property type="match status" value="1"/>
</dbReference>
<dbReference type="PROSITE" id="PS50297">
    <property type="entry name" value="ANK_REP_REGION"/>
    <property type="match status" value="1"/>
</dbReference>